<dbReference type="Pfam" id="PF12229">
    <property type="entry name" value="PG_binding_4"/>
    <property type="match status" value="1"/>
</dbReference>
<feature type="transmembrane region" description="Helical" evidence="1">
    <location>
        <begin position="12"/>
        <end position="31"/>
    </location>
</feature>
<reference evidence="3 4" key="1">
    <citation type="submission" date="2019-08" db="EMBL/GenBank/DDBJ databases">
        <title>In-depth cultivation of the pig gut microbiome towards novel bacterial diversity and tailored functional studies.</title>
        <authorList>
            <person name="Wylensek D."/>
            <person name="Hitch T.C.A."/>
            <person name="Clavel T."/>
        </authorList>
    </citation>
    <scope>NUCLEOTIDE SEQUENCE [LARGE SCALE GENOMIC DNA]</scope>
    <source>
        <strain evidence="4">WCA-380-WT-3B3</strain>
    </source>
</reference>
<organism evidence="3 4">
    <name type="scientific">Selenomonas montiformis</name>
    <dbReference type="NCBI Taxonomy" id="2652285"/>
    <lineage>
        <taxon>Bacteria</taxon>
        <taxon>Bacillati</taxon>
        <taxon>Bacillota</taxon>
        <taxon>Negativicutes</taxon>
        <taxon>Selenomonadales</taxon>
        <taxon>Selenomonadaceae</taxon>
        <taxon>Selenomonas</taxon>
    </lineage>
</organism>
<protein>
    <submittedName>
        <fullName evidence="3">Vanomycin resistance protein VanB</fullName>
    </submittedName>
</protein>
<keyword evidence="1" id="KW-0472">Membrane</keyword>
<evidence type="ECO:0000313" key="3">
    <source>
        <dbReference type="EMBL" id="MSV24932.1"/>
    </source>
</evidence>
<dbReference type="PANTHER" id="PTHR35788:SF1">
    <property type="entry name" value="EXPORTED PROTEIN"/>
    <property type="match status" value="1"/>
</dbReference>
<evidence type="ECO:0000313" key="4">
    <source>
        <dbReference type="Proteomes" id="UP000430222"/>
    </source>
</evidence>
<dbReference type="Proteomes" id="UP000430222">
    <property type="component" value="Unassembled WGS sequence"/>
</dbReference>
<dbReference type="InterPro" id="IPR052913">
    <property type="entry name" value="Glycopeptide_resist_protein"/>
</dbReference>
<evidence type="ECO:0000256" key="1">
    <source>
        <dbReference type="SAM" id="Phobius"/>
    </source>
</evidence>
<name>A0A6I2V0D5_9FIRM</name>
<dbReference type="InterPro" id="IPR022029">
    <property type="entry name" value="YoaR-like_PG-bd"/>
</dbReference>
<keyword evidence="1" id="KW-1133">Transmembrane helix</keyword>
<dbReference type="RefSeq" id="WP_154620691.1">
    <property type="nucleotide sequence ID" value="NZ_CBCTNG010000017.1"/>
</dbReference>
<dbReference type="Pfam" id="PF04294">
    <property type="entry name" value="VanW"/>
    <property type="match status" value="1"/>
</dbReference>
<sequence length="411" mass="45162">MNVSSFSLAKLIAAFTILFAFIVVIIGSISVSMNNEDRVAMGVQSDGVTLAGMSRQEVHRYFEKTAQQKLKQTAIVLTFKDRSWNIRPEDIALHANVDQAADEAYRTGRENGFFLNLITQMRCALTGRSIRLTGAYDEDLLNSRLIQIQKDIERQPVNASARLLPDGRIKKIPAVIGLNLDIQPVADTLRSQLEGLARTVSVHLEPEEQLPFVRDEDLADIDTVLGAYTTRFQPGDRGDNIGIAASHLQGVLIRSQAELSFNRIVGRRTRSAGYKDAGVIVDGEPAVDVGGGVCQVSSTLYNAILLAGMTPTERSSHSLPSHYVPAGRDATVADDLLDFSFRNPLPHPVYLRIANTGSALTIYVLGTRSDLNGRSISLLTDGPAGRPSLYRLWKQNGQIVEREYLHTDNYS</sequence>
<dbReference type="PANTHER" id="PTHR35788">
    <property type="entry name" value="EXPORTED PROTEIN-RELATED"/>
    <property type="match status" value="1"/>
</dbReference>
<dbReference type="EMBL" id="VUNL01000006">
    <property type="protein sequence ID" value="MSV24932.1"/>
    <property type="molecule type" value="Genomic_DNA"/>
</dbReference>
<gene>
    <name evidence="3" type="ORF">FYJ78_07000</name>
</gene>
<dbReference type="AlphaFoldDB" id="A0A6I2V0D5"/>
<dbReference type="InterPro" id="IPR007391">
    <property type="entry name" value="Vancomycin_resist_VanW"/>
</dbReference>
<accession>A0A6I2V0D5</accession>
<proteinExistence type="predicted"/>
<feature type="domain" description="YoaR-like putative peptidoglycan binding" evidence="2">
    <location>
        <begin position="84"/>
        <end position="196"/>
    </location>
</feature>
<evidence type="ECO:0000259" key="2">
    <source>
        <dbReference type="Pfam" id="PF12229"/>
    </source>
</evidence>
<keyword evidence="4" id="KW-1185">Reference proteome</keyword>
<keyword evidence="1" id="KW-0812">Transmembrane</keyword>
<comment type="caution">
    <text evidence="3">The sequence shown here is derived from an EMBL/GenBank/DDBJ whole genome shotgun (WGS) entry which is preliminary data.</text>
</comment>